<dbReference type="EMBL" id="CAJVPZ010048681">
    <property type="protein sequence ID" value="CAG8774549.1"/>
    <property type="molecule type" value="Genomic_DNA"/>
</dbReference>
<proteinExistence type="predicted"/>
<name>A0A9N9JDM0_9GLOM</name>
<dbReference type="Proteomes" id="UP000789396">
    <property type="component" value="Unassembled WGS sequence"/>
</dbReference>
<accession>A0A9N9JDM0</accession>
<gene>
    <name evidence="1" type="ORF">RFULGI_LOCUS15324</name>
</gene>
<organism evidence="1 2">
    <name type="scientific">Racocetra fulgida</name>
    <dbReference type="NCBI Taxonomy" id="60492"/>
    <lineage>
        <taxon>Eukaryota</taxon>
        <taxon>Fungi</taxon>
        <taxon>Fungi incertae sedis</taxon>
        <taxon>Mucoromycota</taxon>
        <taxon>Glomeromycotina</taxon>
        <taxon>Glomeromycetes</taxon>
        <taxon>Diversisporales</taxon>
        <taxon>Gigasporaceae</taxon>
        <taxon>Racocetra</taxon>
    </lineage>
</organism>
<sequence length="54" mass="5962">ATIEVVDDISDDDCISENLLNDNILDSQKVNLPLDVAIKNLNDSSDIGEEFLKE</sequence>
<comment type="caution">
    <text evidence="1">The sequence shown here is derived from an EMBL/GenBank/DDBJ whole genome shotgun (WGS) entry which is preliminary data.</text>
</comment>
<feature type="non-terminal residue" evidence="1">
    <location>
        <position position="1"/>
    </location>
</feature>
<feature type="non-terminal residue" evidence="1">
    <location>
        <position position="54"/>
    </location>
</feature>
<keyword evidence="2" id="KW-1185">Reference proteome</keyword>
<evidence type="ECO:0000313" key="2">
    <source>
        <dbReference type="Proteomes" id="UP000789396"/>
    </source>
</evidence>
<reference evidence="1" key="1">
    <citation type="submission" date="2021-06" db="EMBL/GenBank/DDBJ databases">
        <authorList>
            <person name="Kallberg Y."/>
            <person name="Tangrot J."/>
            <person name="Rosling A."/>
        </authorList>
    </citation>
    <scope>NUCLEOTIDE SEQUENCE</scope>
    <source>
        <strain evidence="1">IN212</strain>
    </source>
</reference>
<dbReference type="AlphaFoldDB" id="A0A9N9JDM0"/>
<evidence type="ECO:0000313" key="1">
    <source>
        <dbReference type="EMBL" id="CAG8774549.1"/>
    </source>
</evidence>
<protein>
    <submittedName>
        <fullName evidence="1">5292_t:CDS:1</fullName>
    </submittedName>
</protein>
<dbReference type="OrthoDB" id="2425444at2759"/>